<gene>
    <name evidence="2" type="ORF">RIMI_LOCUS14939832</name>
</gene>
<feature type="region of interest" description="Disordered" evidence="1">
    <location>
        <begin position="1"/>
        <end position="121"/>
    </location>
</feature>
<reference evidence="2" key="1">
    <citation type="submission" date="2023-07" db="EMBL/GenBank/DDBJ databases">
        <authorList>
            <person name="Stuckert A."/>
        </authorList>
    </citation>
    <scope>NUCLEOTIDE SEQUENCE</scope>
</reference>
<organism evidence="2 3">
    <name type="scientific">Ranitomeya imitator</name>
    <name type="common">mimic poison frog</name>
    <dbReference type="NCBI Taxonomy" id="111125"/>
    <lineage>
        <taxon>Eukaryota</taxon>
        <taxon>Metazoa</taxon>
        <taxon>Chordata</taxon>
        <taxon>Craniata</taxon>
        <taxon>Vertebrata</taxon>
        <taxon>Euteleostomi</taxon>
        <taxon>Amphibia</taxon>
        <taxon>Batrachia</taxon>
        <taxon>Anura</taxon>
        <taxon>Neobatrachia</taxon>
        <taxon>Hyloidea</taxon>
        <taxon>Dendrobatidae</taxon>
        <taxon>Dendrobatinae</taxon>
        <taxon>Ranitomeya</taxon>
    </lineage>
</organism>
<feature type="compositionally biased region" description="Low complexity" evidence="1">
    <location>
        <begin position="41"/>
        <end position="50"/>
    </location>
</feature>
<evidence type="ECO:0000256" key="1">
    <source>
        <dbReference type="SAM" id="MobiDB-lite"/>
    </source>
</evidence>
<name>A0ABN9LZF6_9NEOB</name>
<proteinExistence type="predicted"/>
<feature type="compositionally biased region" description="Basic and acidic residues" evidence="1">
    <location>
        <begin position="90"/>
        <end position="116"/>
    </location>
</feature>
<dbReference type="EMBL" id="CAUEEQ010039413">
    <property type="protein sequence ID" value="CAJ0954952.1"/>
    <property type="molecule type" value="Genomic_DNA"/>
</dbReference>
<protein>
    <submittedName>
        <fullName evidence="2">Uncharacterized protein</fullName>
    </submittedName>
</protein>
<evidence type="ECO:0000313" key="3">
    <source>
        <dbReference type="Proteomes" id="UP001176940"/>
    </source>
</evidence>
<comment type="caution">
    <text evidence="2">The sequence shown here is derived from an EMBL/GenBank/DDBJ whole genome shotgun (WGS) entry which is preliminary data.</text>
</comment>
<sequence>MRSSPTEARADPHPASDGRPPRWASARATAVGGASTPPPSSVFSSLFPSPYDSGGTTDAWGGGRSGFSPCGVPGRTPSPSPLVRRPPRRLGRERESESERDQADAPEREGRMEKGKTNRPRVATLCVAPGAVGHEAGEPWRPPEASDLALSVQGGFFSRHPPHRPPRTVQHAQSPQWHCTRHSGFFFPPQGDARGCPPAGTDDNGDFPFLRALFLLRGFLSGFSPSID</sequence>
<dbReference type="Proteomes" id="UP001176940">
    <property type="component" value="Unassembled WGS sequence"/>
</dbReference>
<accession>A0ABN9LZF6</accession>
<feature type="compositionally biased region" description="Basic and acidic residues" evidence="1">
    <location>
        <begin position="8"/>
        <end position="20"/>
    </location>
</feature>
<keyword evidence="3" id="KW-1185">Reference proteome</keyword>
<evidence type="ECO:0000313" key="2">
    <source>
        <dbReference type="EMBL" id="CAJ0954952.1"/>
    </source>
</evidence>